<name>A0A928Z449_9CYAN</name>
<protein>
    <recommendedName>
        <fullName evidence="4">Glucose-inhibited division protein A</fullName>
    </recommendedName>
</protein>
<organism evidence="2 3">
    <name type="scientific">Romeriopsis navalis LEGE 11480</name>
    <dbReference type="NCBI Taxonomy" id="2777977"/>
    <lineage>
        <taxon>Bacteria</taxon>
        <taxon>Bacillati</taxon>
        <taxon>Cyanobacteriota</taxon>
        <taxon>Cyanophyceae</taxon>
        <taxon>Leptolyngbyales</taxon>
        <taxon>Leptolyngbyaceae</taxon>
        <taxon>Romeriopsis</taxon>
        <taxon>Romeriopsis navalis</taxon>
    </lineage>
</organism>
<reference evidence="2" key="1">
    <citation type="submission" date="2020-10" db="EMBL/GenBank/DDBJ databases">
        <authorList>
            <person name="Castelo-Branco R."/>
            <person name="Eusebio N."/>
            <person name="Adriana R."/>
            <person name="Vieira A."/>
            <person name="Brugerolle De Fraissinette N."/>
            <person name="Rezende De Castro R."/>
            <person name="Schneider M.P."/>
            <person name="Vasconcelos V."/>
            <person name="Leao P.N."/>
        </authorList>
    </citation>
    <scope>NUCLEOTIDE SEQUENCE</scope>
    <source>
        <strain evidence="2">LEGE 11480</strain>
    </source>
</reference>
<dbReference type="EMBL" id="JADEXQ010000025">
    <property type="protein sequence ID" value="MBE9029958.1"/>
    <property type="molecule type" value="Genomic_DNA"/>
</dbReference>
<dbReference type="Proteomes" id="UP000625316">
    <property type="component" value="Unassembled WGS sequence"/>
</dbReference>
<dbReference type="AlphaFoldDB" id="A0A928Z449"/>
<gene>
    <name evidence="2" type="ORF">IQ266_09485</name>
</gene>
<proteinExistence type="predicted"/>
<keyword evidence="1" id="KW-1133">Transmembrane helix</keyword>
<keyword evidence="1" id="KW-0812">Transmembrane</keyword>
<keyword evidence="1" id="KW-0472">Membrane</keyword>
<evidence type="ECO:0000313" key="2">
    <source>
        <dbReference type="EMBL" id="MBE9029958.1"/>
    </source>
</evidence>
<comment type="caution">
    <text evidence="2">The sequence shown here is derived from an EMBL/GenBank/DDBJ whole genome shotgun (WGS) entry which is preliminary data.</text>
</comment>
<sequence>MERPKAVAVITGAISLLLGVVYLVMVQILDSREMVPAPILEMLNSGWF</sequence>
<evidence type="ECO:0008006" key="4">
    <source>
        <dbReference type="Google" id="ProtNLM"/>
    </source>
</evidence>
<feature type="transmembrane region" description="Helical" evidence="1">
    <location>
        <begin position="6"/>
        <end position="25"/>
    </location>
</feature>
<evidence type="ECO:0000313" key="3">
    <source>
        <dbReference type="Proteomes" id="UP000625316"/>
    </source>
</evidence>
<keyword evidence="3" id="KW-1185">Reference proteome</keyword>
<evidence type="ECO:0000256" key="1">
    <source>
        <dbReference type="SAM" id="Phobius"/>
    </source>
</evidence>
<accession>A0A928Z449</accession>